<evidence type="ECO:0000313" key="9">
    <source>
        <dbReference type="EMBL" id="SCG75029.1"/>
    </source>
</evidence>
<dbReference type="Pfam" id="PF02687">
    <property type="entry name" value="FtsX"/>
    <property type="match status" value="2"/>
</dbReference>
<feature type="transmembrane region" description="Helical" evidence="7">
    <location>
        <begin position="621"/>
        <end position="642"/>
    </location>
</feature>
<keyword evidence="10" id="KW-1185">Reference proteome</keyword>
<evidence type="ECO:0000256" key="6">
    <source>
        <dbReference type="ARBA" id="ARBA00038076"/>
    </source>
</evidence>
<dbReference type="GO" id="GO:0005886">
    <property type="term" value="C:plasma membrane"/>
    <property type="evidence" value="ECO:0007669"/>
    <property type="project" value="UniProtKB-SubCell"/>
</dbReference>
<dbReference type="PANTHER" id="PTHR30572:SF4">
    <property type="entry name" value="ABC TRANSPORTER PERMEASE YTRF"/>
    <property type="match status" value="1"/>
</dbReference>
<name>A0A1C5JXP8_9ACTN</name>
<evidence type="ECO:0000256" key="3">
    <source>
        <dbReference type="ARBA" id="ARBA00022692"/>
    </source>
</evidence>
<feature type="transmembrane region" description="Helical" evidence="7">
    <location>
        <begin position="702"/>
        <end position="721"/>
    </location>
</feature>
<evidence type="ECO:0000256" key="7">
    <source>
        <dbReference type="SAM" id="Phobius"/>
    </source>
</evidence>
<dbReference type="RefSeq" id="WP_088972827.1">
    <property type="nucleotide sequence ID" value="NZ_LT607751.1"/>
</dbReference>
<gene>
    <name evidence="9" type="ORF">GA0074704_5115</name>
</gene>
<accession>A0A1C5JXP8</accession>
<keyword evidence="5 7" id="KW-0472">Membrane</keyword>
<dbReference type="PANTHER" id="PTHR30572">
    <property type="entry name" value="MEMBRANE COMPONENT OF TRANSPORTER-RELATED"/>
    <property type="match status" value="1"/>
</dbReference>
<dbReference type="InterPro" id="IPR003838">
    <property type="entry name" value="ABC3_permease_C"/>
</dbReference>
<evidence type="ECO:0000313" key="10">
    <source>
        <dbReference type="Proteomes" id="UP000198210"/>
    </source>
</evidence>
<feature type="domain" description="ABC3 transporter permease C-terminal" evidence="8">
    <location>
        <begin position="621"/>
        <end position="728"/>
    </location>
</feature>
<feature type="transmembrane region" description="Helical" evidence="7">
    <location>
        <begin position="766"/>
        <end position="791"/>
    </location>
</feature>
<feature type="transmembrane region" description="Helical" evidence="7">
    <location>
        <begin position="811"/>
        <end position="832"/>
    </location>
</feature>
<evidence type="ECO:0000259" key="8">
    <source>
        <dbReference type="Pfam" id="PF02687"/>
    </source>
</evidence>
<proteinExistence type="inferred from homology"/>
<comment type="similarity">
    <text evidence="6">Belongs to the ABC-4 integral membrane protein family.</text>
</comment>
<evidence type="ECO:0000256" key="5">
    <source>
        <dbReference type="ARBA" id="ARBA00023136"/>
    </source>
</evidence>
<feature type="domain" description="ABC3 transporter permease C-terminal" evidence="8">
    <location>
        <begin position="813"/>
        <end position="917"/>
    </location>
</feature>
<dbReference type="Proteomes" id="UP000198210">
    <property type="component" value="Chromosome I"/>
</dbReference>
<keyword evidence="4 7" id="KW-1133">Transmembrane helix</keyword>
<organism evidence="9 10">
    <name type="scientific">Micromonospora siamensis</name>
    <dbReference type="NCBI Taxonomy" id="299152"/>
    <lineage>
        <taxon>Bacteria</taxon>
        <taxon>Bacillati</taxon>
        <taxon>Actinomycetota</taxon>
        <taxon>Actinomycetes</taxon>
        <taxon>Micromonosporales</taxon>
        <taxon>Micromonosporaceae</taxon>
        <taxon>Micromonospora</taxon>
    </lineage>
</organism>
<dbReference type="AlphaFoldDB" id="A0A1C5JXP8"/>
<evidence type="ECO:0000256" key="4">
    <source>
        <dbReference type="ARBA" id="ARBA00022989"/>
    </source>
</evidence>
<evidence type="ECO:0000256" key="2">
    <source>
        <dbReference type="ARBA" id="ARBA00022475"/>
    </source>
</evidence>
<sequence>MIHQLRRRAGRTLALLAAVTLASTGFCVLTGATSAARLQAVGVVQANYRSAYDILVRPAGSRSDLERERGLLRPNFLSGQFGGISTAQWRAVEAVDGVAVAAPVAMVGYLSVDLGMTVDLTDRVDRTARQQLLRLSPETLADQGLTRSPGTPALVYVTRNRLVPVRALNDARRTYVYADGTELPDREVSRRCPAALFAPLEVLPDGRRELVCDALRDDATSPLAQQVRAFQLAADGTFRDASVLTRGRPLPTLRALRVQLPVRFSLLAAAVDPDREARLSGLDRAVTSGRYLRAGERPVPSGGEHSVPLVPLVAVDRLATDERVRVQVRELAEPARVRAGSAPPSLAAISADAGTAQRPQTRGLGSLYADWLRSTESERRAWVDVDDLVTVGAPAYQRDGDALRVRVTDPPARLKTPSDTERFSVLARDTALRQVTSGDSRLDRESTVAGTLVGTVDPERAVQGQPSGGAPMETFVPPRLTGADETSTDALGGRPLLPNSSITGYVATPPHLLANLASLPDLLRGADPAQNARPLSAVRVRVAGIHAFDATARERVRVVAEEIAVRTGLDVDIVVGASGTRQTLVLPAGQFGRPQLTLDELWTRKGVATVIVEAVDRKSTILLVMVLVACVLFVGNAVSAAVRDRHRELAILACHAWPASRLAALVLGEAAAIGTLAGVAAALLTMPVAAAAGITVPWSRPVLAVVVALALTLAAALVPALRAARTYPAAALHPATAAVTGRPRRQRTVWSMAVAGARRMPGRTALAALSLAIAIAASTVALAVDVVFTGRIVGTVLGDGVSLTVRGVDRFLVMGLVFFGVAGVVDVLYLGIRERASEYALLRATGWSEPDVGRLVAGEGVVIGVLGGVAGGLAGLLAISVFVGAVTLGTIAVAVAAALAGALLAAVAGTVTAVLLGRMPAAQLADQ</sequence>
<keyword evidence="3 7" id="KW-0812">Transmembrane</keyword>
<dbReference type="InterPro" id="IPR050250">
    <property type="entry name" value="Macrolide_Exporter_MacB"/>
</dbReference>
<feature type="transmembrane region" description="Helical" evidence="7">
    <location>
        <begin position="662"/>
        <end position="690"/>
    </location>
</feature>
<feature type="transmembrane region" description="Helical" evidence="7">
    <location>
        <begin position="861"/>
        <end position="885"/>
    </location>
</feature>
<dbReference type="GO" id="GO:0022857">
    <property type="term" value="F:transmembrane transporter activity"/>
    <property type="evidence" value="ECO:0007669"/>
    <property type="project" value="TreeGrafter"/>
</dbReference>
<protein>
    <submittedName>
        <fullName evidence="9">FtsX-like permease family protein</fullName>
    </submittedName>
</protein>
<dbReference type="EMBL" id="LT607751">
    <property type="protein sequence ID" value="SCG75029.1"/>
    <property type="molecule type" value="Genomic_DNA"/>
</dbReference>
<keyword evidence="2" id="KW-1003">Cell membrane</keyword>
<feature type="transmembrane region" description="Helical" evidence="7">
    <location>
        <begin position="891"/>
        <end position="916"/>
    </location>
</feature>
<evidence type="ECO:0000256" key="1">
    <source>
        <dbReference type="ARBA" id="ARBA00004651"/>
    </source>
</evidence>
<comment type="subcellular location">
    <subcellularLocation>
        <location evidence="1">Cell membrane</location>
        <topology evidence="1">Multi-pass membrane protein</topology>
    </subcellularLocation>
</comment>
<reference evidence="9 10" key="1">
    <citation type="submission" date="2016-06" db="EMBL/GenBank/DDBJ databases">
        <authorList>
            <person name="Kjaerup R.B."/>
            <person name="Dalgaard T.S."/>
            <person name="Juul-Madsen H.R."/>
        </authorList>
    </citation>
    <scope>NUCLEOTIDE SEQUENCE [LARGE SCALE GENOMIC DNA]</scope>
    <source>
        <strain evidence="9 10">DSM 45097</strain>
    </source>
</reference>